<protein>
    <submittedName>
        <fullName evidence="2">Uncharacterized protein</fullName>
    </submittedName>
</protein>
<comment type="caution">
    <text evidence="2">The sequence shown here is derived from an EMBL/GenBank/DDBJ whole genome shotgun (WGS) entry which is preliminary data.</text>
</comment>
<sequence length="118" mass="13220">MHPKSRHTLFKCVSLRKSLNTPPLPQDGKRKDQEDDNEGDKSGAQDLQDPKNVVNVIFGGDGVFPSKCAQKRALHEILSVEPAIQKPLRYSEFPTSFTRRQLLRLLVSPIILVGIDSD</sequence>
<proteinExistence type="predicted"/>
<evidence type="ECO:0000313" key="3">
    <source>
        <dbReference type="Proteomes" id="UP000275267"/>
    </source>
</evidence>
<name>A0A3L6S6V2_PANMI</name>
<accession>A0A3L6S6V2</accession>
<organism evidence="2 3">
    <name type="scientific">Panicum miliaceum</name>
    <name type="common">Proso millet</name>
    <name type="synonym">Broomcorn millet</name>
    <dbReference type="NCBI Taxonomy" id="4540"/>
    <lineage>
        <taxon>Eukaryota</taxon>
        <taxon>Viridiplantae</taxon>
        <taxon>Streptophyta</taxon>
        <taxon>Embryophyta</taxon>
        <taxon>Tracheophyta</taxon>
        <taxon>Spermatophyta</taxon>
        <taxon>Magnoliopsida</taxon>
        <taxon>Liliopsida</taxon>
        <taxon>Poales</taxon>
        <taxon>Poaceae</taxon>
        <taxon>PACMAD clade</taxon>
        <taxon>Panicoideae</taxon>
        <taxon>Panicodae</taxon>
        <taxon>Paniceae</taxon>
        <taxon>Panicinae</taxon>
        <taxon>Panicum</taxon>
        <taxon>Panicum sect. Panicum</taxon>
    </lineage>
</organism>
<keyword evidence="3" id="KW-1185">Reference proteome</keyword>
<feature type="region of interest" description="Disordered" evidence="1">
    <location>
        <begin position="16"/>
        <end position="50"/>
    </location>
</feature>
<feature type="compositionally biased region" description="Basic and acidic residues" evidence="1">
    <location>
        <begin position="27"/>
        <end position="43"/>
    </location>
</feature>
<dbReference type="AlphaFoldDB" id="A0A3L6S6V2"/>
<gene>
    <name evidence="2" type="ORF">C2845_PM02G16490</name>
</gene>
<evidence type="ECO:0000313" key="2">
    <source>
        <dbReference type="EMBL" id="RLN16364.1"/>
    </source>
</evidence>
<dbReference type="EMBL" id="PQIB02000005">
    <property type="protein sequence ID" value="RLN16364.1"/>
    <property type="molecule type" value="Genomic_DNA"/>
</dbReference>
<dbReference type="Proteomes" id="UP000275267">
    <property type="component" value="Unassembled WGS sequence"/>
</dbReference>
<evidence type="ECO:0000256" key="1">
    <source>
        <dbReference type="SAM" id="MobiDB-lite"/>
    </source>
</evidence>
<reference evidence="3" key="1">
    <citation type="journal article" date="2019" name="Nat. Commun.">
        <title>The genome of broomcorn millet.</title>
        <authorList>
            <person name="Zou C."/>
            <person name="Miki D."/>
            <person name="Li D."/>
            <person name="Tang Q."/>
            <person name="Xiao L."/>
            <person name="Rajput S."/>
            <person name="Deng P."/>
            <person name="Jia W."/>
            <person name="Huang R."/>
            <person name="Zhang M."/>
            <person name="Sun Y."/>
            <person name="Hu J."/>
            <person name="Fu X."/>
            <person name="Schnable P.S."/>
            <person name="Li F."/>
            <person name="Zhang H."/>
            <person name="Feng B."/>
            <person name="Zhu X."/>
            <person name="Liu R."/>
            <person name="Schnable J.C."/>
            <person name="Zhu J.-K."/>
            <person name="Zhang H."/>
        </authorList>
    </citation>
    <scope>NUCLEOTIDE SEQUENCE [LARGE SCALE GENOMIC DNA]</scope>
</reference>
<dbReference type="OrthoDB" id="1937476at2759"/>